<gene>
    <name evidence="1" type="ORF">K7432_014459</name>
</gene>
<dbReference type="Proteomes" id="UP001479436">
    <property type="component" value="Unassembled WGS sequence"/>
</dbReference>
<dbReference type="EMBL" id="JASJQH010008521">
    <property type="protein sequence ID" value="KAK9688270.1"/>
    <property type="molecule type" value="Genomic_DNA"/>
</dbReference>
<proteinExistence type="predicted"/>
<reference evidence="1 2" key="1">
    <citation type="submission" date="2023-04" db="EMBL/GenBank/DDBJ databases">
        <title>Genome of Basidiobolus ranarum AG-B5.</title>
        <authorList>
            <person name="Stajich J.E."/>
            <person name="Carter-House D."/>
            <person name="Gryganskyi A."/>
        </authorList>
    </citation>
    <scope>NUCLEOTIDE SEQUENCE [LARGE SCALE GENOMIC DNA]</scope>
    <source>
        <strain evidence="1 2">AG-B5</strain>
    </source>
</reference>
<evidence type="ECO:0000313" key="2">
    <source>
        <dbReference type="Proteomes" id="UP001479436"/>
    </source>
</evidence>
<sequence>MIREGSLHFNCSGLVNMQPKKLLQYLSQSLIEMRQLMENQLNLSKDTIEVKPAVINSTEKVDFLEHIPSAIIQHPVPFAGEVAAC</sequence>
<accession>A0ABR2VPF6</accession>
<keyword evidence="2" id="KW-1185">Reference proteome</keyword>
<name>A0ABR2VPF6_9FUNG</name>
<protein>
    <submittedName>
        <fullName evidence="1">Uncharacterized protein</fullName>
    </submittedName>
</protein>
<evidence type="ECO:0000313" key="1">
    <source>
        <dbReference type="EMBL" id="KAK9688270.1"/>
    </source>
</evidence>
<comment type="caution">
    <text evidence="1">The sequence shown here is derived from an EMBL/GenBank/DDBJ whole genome shotgun (WGS) entry which is preliminary data.</text>
</comment>
<organism evidence="1 2">
    <name type="scientific">Basidiobolus ranarum</name>
    <dbReference type="NCBI Taxonomy" id="34480"/>
    <lineage>
        <taxon>Eukaryota</taxon>
        <taxon>Fungi</taxon>
        <taxon>Fungi incertae sedis</taxon>
        <taxon>Zoopagomycota</taxon>
        <taxon>Entomophthoromycotina</taxon>
        <taxon>Basidiobolomycetes</taxon>
        <taxon>Basidiobolales</taxon>
        <taxon>Basidiobolaceae</taxon>
        <taxon>Basidiobolus</taxon>
    </lineage>
</organism>